<reference evidence="1 2" key="1">
    <citation type="journal article" date="2018" name="Nat. Genet.">
        <title>The Rosa genome provides new insights in the design of modern roses.</title>
        <authorList>
            <person name="Bendahmane M."/>
        </authorList>
    </citation>
    <scope>NUCLEOTIDE SEQUENCE [LARGE SCALE GENOMIC DNA]</scope>
    <source>
        <strain evidence="2">cv. Old Blush</strain>
    </source>
</reference>
<dbReference type="PANTHER" id="PTHR34956:SF1">
    <property type="entry name" value="DUF4005 DOMAIN-CONTAINING PROTEIN"/>
    <property type="match status" value="1"/>
</dbReference>
<sequence length="125" mass="14036">MEFDLSPQFNFDMGMNAKPSLEFLEEDDDEFYAEMRRQIMILTGDQNDDFPETKIVKPSYASVTKPCSLSSTSSQGSMSLWQNEYITNSVAVPVQLANSWGNSTGTGVFIPQSTGRSRRNYKPSL</sequence>
<name>A0A2P6R1U4_ROSCH</name>
<dbReference type="Gramene" id="PRQ40402">
    <property type="protein sequence ID" value="PRQ40402"/>
    <property type="gene ID" value="RchiOBHm_Chr4g0435601"/>
</dbReference>
<gene>
    <name evidence="1" type="ORF">RchiOBHm_Chr4g0435601</name>
</gene>
<dbReference type="AlphaFoldDB" id="A0A2P6R1U4"/>
<keyword evidence="2" id="KW-1185">Reference proteome</keyword>
<proteinExistence type="predicted"/>
<protein>
    <submittedName>
        <fullName evidence="1">Uncharacterized protein</fullName>
    </submittedName>
</protein>
<organism evidence="1 2">
    <name type="scientific">Rosa chinensis</name>
    <name type="common">China rose</name>
    <dbReference type="NCBI Taxonomy" id="74649"/>
    <lineage>
        <taxon>Eukaryota</taxon>
        <taxon>Viridiplantae</taxon>
        <taxon>Streptophyta</taxon>
        <taxon>Embryophyta</taxon>
        <taxon>Tracheophyta</taxon>
        <taxon>Spermatophyta</taxon>
        <taxon>Magnoliopsida</taxon>
        <taxon>eudicotyledons</taxon>
        <taxon>Gunneridae</taxon>
        <taxon>Pentapetalae</taxon>
        <taxon>rosids</taxon>
        <taxon>fabids</taxon>
        <taxon>Rosales</taxon>
        <taxon>Rosaceae</taxon>
        <taxon>Rosoideae</taxon>
        <taxon>Rosoideae incertae sedis</taxon>
        <taxon>Rosa</taxon>
    </lineage>
</organism>
<dbReference type="EMBL" id="PDCK01000042">
    <property type="protein sequence ID" value="PRQ40402.1"/>
    <property type="molecule type" value="Genomic_DNA"/>
</dbReference>
<dbReference type="Proteomes" id="UP000238479">
    <property type="component" value="Chromosome 4"/>
</dbReference>
<evidence type="ECO:0000313" key="1">
    <source>
        <dbReference type="EMBL" id="PRQ40402.1"/>
    </source>
</evidence>
<comment type="caution">
    <text evidence="1">The sequence shown here is derived from an EMBL/GenBank/DDBJ whole genome shotgun (WGS) entry which is preliminary data.</text>
</comment>
<dbReference type="OMA" id="WWEDENT"/>
<dbReference type="PANTHER" id="PTHR34956">
    <property type="entry name" value="OS05G0397300 PROTEIN"/>
    <property type="match status" value="1"/>
</dbReference>
<accession>A0A2P6R1U4</accession>
<evidence type="ECO:0000313" key="2">
    <source>
        <dbReference type="Proteomes" id="UP000238479"/>
    </source>
</evidence>